<protein>
    <recommendedName>
        <fullName evidence="9">Xylulokinase</fullName>
    </recommendedName>
</protein>
<evidence type="ECO:0000256" key="1">
    <source>
        <dbReference type="ARBA" id="ARBA00009156"/>
    </source>
</evidence>
<evidence type="ECO:0000313" key="7">
    <source>
        <dbReference type="EMBL" id="KIL41636.1"/>
    </source>
</evidence>
<dbReference type="PIRSF" id="PIRSF000538">
    <property type="entry name" value="GlpK"/>
    <property type="match status" value="1"/>
</dbReference>
<comment type="caution">
    <text evidence="7">The sequence shown here is derived from an EMBL/GenBank/DDBJ whole genome shotgun (WGS) entry which is preliminary data.</text>
</comment>
<organism evidence="7 8">
    <name type="scientific">Gordoniibacillus kamchatkensis</name>
    <dbReference type="NCBI Taxonomy" id="1590651"/>
    <lineage>
        <taxon>Bacteria</taxon>
        <taxon>Bacillati</taxon>
        <taxon>Bacillota</taxon>
        <taxon>Bacilli</taxon>
        <taxon>Bacillales</taxon>
        <taxon>Paenibacillaceae</taxon>
        <taxon>Gordoniibacillus</taxon>
    </lineage>
</organism>
<gene>
    <name evidence="7" type="ORF">SD70_05800</name>
</gene>
<evidence type="ECO:0008006" key="9">
    <source>
        <dbReference type="Google" id="ProtNLM"/>
    </source>
</evidence>
<dbReference type="InterPro" id="IPR018483">
    <property type="entry name" value="Carb_kinase_FGGY_CS"/>
</dbReference>
<dbReference type="PANTHER" id="PTHR43095">
    <property type="entry name" value="SUGAR KINASE"/>
    <property type="match status" value="1"/>
</dbReference>
<keyword evidence="8" id="KW-1185">Reference proteome</keyword>
<dbReference type="InterPro" id="IPR018484">
    <property type="entry name" value="FGGY_N"/>
</dbReference>
<keyword evidence="3 4" id="KW-0418">Kinase</keyword>
<accession>A0ABR5AKR8</accession>
<dbReference type="CDD" id="cd07808">
    <property type="entry name" value="ASKHA_NBD_FGGY_EcXK-like"/>
    <property type="match status" value="1"/>
</dbReference>
<evidence type="ECO:0000313" key="8">
    <source>
        <dbReference type="Proteomes" id="UP000031967"/>
    </source>
</evidence>
<sequence>MNRQYVLGVDHGSGGCKVTCLDSNGRVAAEANVSYPSYYPHNRWVEQEPEQWIDAAVEGIRRALSGFTPEQRLQVRAIGFSAPHHVAVLLDADRNVLRRVIMWNDQRSGEEAAWLEETYGHNIFAITNNRPTPTWTLCHMMWLRKHEPELYGKIDKIVFMKDYVRFRFSGELATDYIEAEGTLFYDIRKQEWSEQLCSMIGLERSMLPAVYKPTDLCGTLLPEMAERIGLAPGTAIVMGTADTAAEVYSCGTVEAGDGVVKLATAGNFTVISKELPVNTNIIAYDHVVKGLYYQNSATNFAASSYRWFKEGFYRELEEKAAGKPIYPFIDEEIRSIPAGAEGLLFQPYLNGERSPHWDPYLRASFFGITARHHRGHFARALLEGVGYSIRDASMEFAGTPKSSLKIIGGGSKGDVWVQIMADILNAEMEIPGVSDASFGCCLIAATAIGWFPDLKEAVRSTQTIVKTVSPNPKHVTVYNEMFDIYRELHRQTKQLSHRLTKLQESRV</sequence>
<dbReference type="InterPro" id="IPR043129">
    <property type="entry name" value="ATPase_NBD"/>
</dbReference>
<name>A0ABR5AKR8_9BACL</name>
<dbReference type="EMBL" id="JXAK01000007">
    <property type="protein sequence ID" value="KIL41636.1"/>
    <property type="molecule type" value="Genomic_DNA"/>
</dbReference>
<feature type="domain" description="Carbohydrate kinase FGGY N-terminal" evidence="5">
    <location>
        <begin position="5"/>
        <end position="245"/>
    </location>
</feature>
<reference evidence="7 8" key="1">
    <citation type="submission" date="2014-12" db="EMBL/GenBank/DDBJ databases">
        <title>Draft genome sequence of Paenibacillus kamchatkensis strain B-2647.</title>
        <authorList>
            <person name="Karlyshev A.V."/>
            <person name="Kudryashova E.B."/>
        </authorList>
    </citation>
    <scope>NUCLEOTIDE SEQUENCE [LARGE SCALE GENOMIC DNA]</scope>
    <source>
        <strain evidence="7 8">VKM B-2647</strain>
    </source>
</reference>
<dbReference type="InterPro" id="IPR018485">
    <property type="entry name" value="FGGY_C"/>
</dbReference>
<evidence type="ECO:0000259" key="5">
    <source>
        <dbReference type="Pfam" id="PF00370"/>
    </source>
</evidence>
<dbReference type="InterPro" id="IPR050406">
    <property type="entry name" value="FGGY_Carb_Kinase"/>
</dbReference>
<dbReference type="Pfam" id="PF02782">
    <property type="entry name" value="FGGY_C"/>
    <property type="match status" value="1"/>
</dbReference>
<keyword evidence="2 4" id="KW-0808">Transferase</keyword>
<dbReference type="Proteomes" id="UP000031967">
    <property type="component" value="Unassembled WGS sequence"/>
</dbReference>
<evidence type="ECO:0000256" key="2">
    <source>
        <dbReference type="ARBA" id="ARBA00022679"/>
    </source>
</evidence>
<feature type="domain" description="Carbohydrate kinase FGGY C-terminal" evidence="6">
    <location>
        <begin position="285"/>
        <end position="447"/>
    </location>
</feature>
<dbReference type="InterPro" id="IPR000577">
    <property type="entry name" value="Carb_kinase_FGGY"/>
</dbReference>
<dbReference type="PROSITE" id="PS00445">
    <property type="entry name" value="FGGY_KINASES_2"/>
    <property type="match status" value="1"/>
</dbReference>
<dbReference type="Pfam" id="PF00370">
    <property type="entry name" value="FGGY_N"/>
    <property type="match status" value="1"/>
</dbReference>
<dbReference type="PANTHER" id="PTHR43095:SF5">
    <property type="entry name" value="XYLULOSE KINASE"/>
    <property type="match status" value="1"/>
</dbReference>
<evidence type="ECO:0000256" key="3">
    <source>
        <dbReference type="ARBA" id="ARBA00022777"/>
    </source>
</evidence>
<evidence type="ECO:0000259" key="6">
    <source>
        <dbReference type="Pfam" id="PF02782"/>
    </source>
</evidence>
<dbReference type="RefSeq" id="WP_041046486.1">
    <property type="nucleotide sequence ID" value="NZ_JXAK01000007.1"/>
</dbReference>
<evidence type="ECO:0000256" key="4">
    <source>
        <dbReference type="RuleBase" id="RU003733"/>
    </source>
</evidence>
<dbReference type="Gene3D" id="3.30.420.40">
    <property type="match status" value="2"/>
</dbReference>
<comment type="similarity">
    <text evidence="1 4">Belongs to the FGGY kinase family.</text>
</comment>
<proteinExistence type="inferred from homology"/>
<dbReference type="SUPFAM" id="SSF53067">
    <property type="entry name" value="Actin-like ATPase domain"/>
    <property type="match status" value="2"/>
</dbReference>